<protein>
    <recommendedName>
        <fullName evidence="2">YhfM-like domain-containing protein</fullName>
    </recommendedName>
</protein>
<dbReference type="Pfam" id="PF26353">
    <property type="entry name" value="YhfM"/>
    <property type="match status" value="1"/>
</dbReference>
<evidence type="ECO:0000313" key="3">
    <source>
        <dbReference type="EMBL" id="MBP2245854.1"/>
    </source>
</evidence>
<proteinExistence type="predicted"/>
<dbReference type="Proteomes" id="UP000810207">
    <property type="component" value="Unassembled WGS sequence"/>
</dbReference>
<evidence type="ECO:0000313" key="4">
    <source>
        <dbReference type="Proteomes" id="UP000810207"/>
    </source>
</evidence>
<sequence>MKRIGLLFLICLCLLIIVACNQKNNDDVVAEIEYHKEGNVIKITQRDTVNQILNILESAQKNKKVIDVGKTDEKIVVNYSSNDIKIFDLYIDFDKSVGMVVMESDSNYAYELSSQSIKDLKTILKGT</sequence>
<feature type="chain" id="PRO_5046701385" description="YhfM-like domain-containing protein" evidence="1">
    <location>
        <begin position="22"/>
        <end position="127"/>
    </location>
</feature>
<evidence type="ECO:0000256" key="1">
    <source>
        <dbReference type="SAM" id="SignalP"/>
    </source>
</evidence>
<feature type="domain" description="YhfM-like" evidence="2">
    <location>
        <begin position="35"/>
        <end position="125"/>
    </location>
</feature>
<name>A0ABS4RT12_PAEXY</name>
<organism evidence="3 4">
    <name type="scientific">Paenibacillus xylanexedens</name>
    <dbReference type="NCBI Taxonomy" id="528191"/>
    <lineage>
        <taxon>Bacteria</taxon>
        <taxon>Bacillati</taxon>
        <taxon>Bacillota</taxon>
        <taxon>Bacilli</taxon>
        <taxon>Bacillales</taxon>
        <taxon>Paenibacillaceae</taxon>
        <taxon>Paenibacillus</taxon>
    </lineage>
</organism>
<dbReference type="EMBL" id="JAGIKV010000007">
    <property type="protein sequence ID" value="MBP2245854.1"/>
    <property type="molecule type" value="Genomic_DNA"/>
</dbReference>
<keyword evidence="4" id="KW-1185">Reference proteome</keyword>
<reference evidence="3 4" key="1">
    <citation type="submission" date="2021-03" db="EMBL/GenBank/DDBJ databases">
        <title>Genomic Encyclopedia of Type Strains, Phase IV (KMG-IV): sequencing the most valuable type-strain genomes for metagenomic binning, comparative biology and taxonomic classification.</title>
        <authorList>
            <person name="Goeker M."/>
        </authorList>
    </citation>
    <scope>NUCLEOTIDE SEQUENCE [LARGE SCALE GENOMIC DNA]</scope>
    <source>
        <strain evidence="3 4">DSM 21292</strain>
    </source>
</reference>
<dbReference type="RefSeq" id="WP_211082660.1">
    <property type="nucleotide sequence ID" value="NZ_CBCSLC010000068.1"/>
</dbReference>
<accession>A0ABS4RT12</accession>
<dbReference type="InterPro" id="IPR058780">
    <property type="entry name" value="YhfM-like_dom"/>
</dbReference>
<dbReference type="PROSITE" id="PS51257">
    <property type="entry name" value="PROKAR_LIPOPROTEIN"/>
    <property type="match status" value="1"/>
</dbReference>
<keyword evidence="1" id="KW-0732">Signal</keyword>
<gene>
    <name evidence="3" type="ORF">J2Z28_002472</name>
</gene>
<comment type="caution">
    <text evidence="3">The sequence shown here is derived from an EMBL/GenBank/DDBJ whole genome shotgun (WGS) entry which is preliminary data.</text>
</comment>
<feature type="signal peptide" evidence="1">
    <location>
        <begin position="1"/>
        <end position="21"/>
    </location>
</feature>
<evidence type="ECO:0000259" key="2">
    <source>
        <dbReference type="Pfam" id="PF26353"/>
    </source>
</evidence>